<evidence type="ECO:0000313" key="3">
    <source>
        <dbReference type="Proteomes" id="UP000494322"/>
    </source>
</evidence>
<accession>A0A6J5JYX1</accession>
<sequence>MANGNKPGTNSGNQGGIYQERGPRGGLKDNFTTVPENRSFPPTSQPGSTWVPRSKTPHGSHK</sequence>
<dbReference type="Proteomes" id="UP000494322">
    <property type="component" value="Unassembled WGS sequence"/>
</dbReference>
<dbReference type="EMBL" id="CABWIK020000166">
    <property type="protein sequence ID" value="CAB3976208.1"/>
    <property type="molecule type" value="Genomic_DNA"/>
</dbReference>
<gene>
    <name evidence="2" type="ORF">BCO9919_07572</name>
</gene>
<evidence type="ECO:0000256" key="1">
    <source>
        <dbReference type="SAM" id="MobiDB-lite"/>
    </source>
</evidence>
<organism evidence="2 3">
    <name type="scientific">Burkholderia cenocepacia</name>
    <dbReference type="NCBI Taxonomy" id="95486"/>
    <lineage>
        <taxon>Bacteria</taxon>
        <taxon>Pseudomonadati</taxon>
        <taxon>Pseudomonadota</taxon>
        <taxon>Betaproteobacteria</taxon>
        <taxon>Burkholderiales</taxon>
        <taxon>Burkholderiaceae</taxon>
        <taxon>Burkholderia</taxon>
        <taxon>Burkholderia cepacia complex</taxon>
    </lineage>
</organism>
<reference evidence="2 3" key="1">
    <citation type="submission" date="2020-04" db="EMBL/GenBank/DDBJ databases">
        <authorList>
            <person name="Depoorter E."/>
        </authorList>
    </citation>
    <scope>NUCLEOTIDE SEQUENCE [LARGE SCALE GENOMIC DNA]</scope>
    <source>
        <strain evidence="2 3">BCC0132</strain>
    </source>
</reference>
<name>A0A6J5JYX1_9BURK</name>
<protein>
    <recommendedName>
        <fullName evidence="4">YjzC family protein</fullName>
    </recommendedName>
</protein>
<feature type="compositionally biased region" description="Polar residues" evidence="1">
    <location>
        <begin position="30"/>
        <end position="48"/>
    </location>
</feature>
<evidence type="ECO:0008006" key="4">
    <source>
        <dbReference type="Google" id="ProtNLM"/>
    </source>
</evidence>
<feature type="compositionally biased region" description="Polar residues" evidence="1">
    <location>
        <begin position="1"/>
        <end position="12"/>
    </location>
</feature>
<dbReference type="AlphaFoldDB" id="A0A6J5JYX1"/>
<proteinExistence type="predicted"/>
<feature type="region of interest" description="Disordered" evidence="1">
    <location>
        <begin position="1"/>
        <end position="62"/>
    </location>
</feature>
<evidence type="ECO:0000313" key="2">
    <source>
        <dbReference type="EMBL" id="CAB3976208.1"/>
    </source>
</evidence>